<feature type="transmembrane region" description="Helical" evidence="7">
    <location>
        <begin position="138"/>
        <end position="159"/>
    </location>
</feature>
<comment type="similarity">
    <text evidence="2">Belongs to the major facilitator superfamily.</text>
</comment>
<feature type="transmembrane region" description="Helical" evidence="7">
    <location>
        <begin position="396"/>
        <end position="414"/>
    </location>
</feature>
<dbReference type="Pfam" id="PF00083">
    <property type="entry name" value="Sugar_tr"/>
    <property type="match status" value="1"/>
</dbReference>
<evidence type="ECO:0000313" key="10">
    <source>
        <dbReference type="Proteomes" id="UP001075354"/>
    </source>
</evidence>
<feature type="transmembrane region" description="Helical" evidence="7">
    <location>
        <begin position="213"/>
        <end position="234"/>
    </location>
</feature>
<comment type="subcellular location">
    <subcellularLocation>
        <location evidence="1">Membrane</location>
        <topology evidence="1">Multi-pass membrane protein</topology>
    </subcellularLocation>
</comment>
<feature type="domain" description="Major facilitator superfamily (MFS) profile" evidence="8">
    <location>
        <begin position="34"/>
        <end position="537"/>
    </location>
</feature>
<gene>
    <name evidence="9" type="ORF">ONE63_008882</name>
</gene>
<evidence type="ECO:0000256" key="5">
    <source>
        <dbReference type="ARBA" id="ARBA00022989"/>
    </source>
</evidence>
<feature type="transmembrane region" description="Helical" evidence="7">
    <location>
        <begin position="308"/>
        <end position="329"/>
    </location>
</feature>
<dbReference type="PANTHER" id="PTHR23511:SF36">
    <property type="entry name" value="EG:BACR7A4.13 PROTEIN-RELATED"/>
    <property type="match status" value="1"/>
</dbReference>
<dbReference type="SUPFAM" id="SSF103473">
    <property type="entry name" value="MFS general substrate transporter"/>
    <property type="match status" value="1"/>
</dbReference>
<evidence type="ECO:0000256" key="3">
    <source>
        <dbReference type="ARBA" id="ARBA00022448"/>
    </source>
</evidence>
<dbReference type="GO" id="GO:0022857">
    <property type="term" value="F:transmembrane transporter activity"/>
    <property type="evidence" value="ECO:0007669"/>
    <property type="project" value="InterPro"/>
</dbReference>
<dbReference type="GO" id="GO:0016020">
    <property type="term" value="C:membrane"/>
    <property type="evidence" value="ECO:0007669"/>
    <property type="project" value="UniProtKB-SubCell"/>
</dbReference>
<feature type="transmembrane region" description="Helical" evidence="7">
    <location>
        <begin position="450"/>
        <end position="473"/>
    </location>
</feature>
<protein>
    <recommendedName>
        <fullName evidence="8">Major facilitator superfamily (MFS) profile domain-containing protein</fullName>
    </recommendedName>
</protein>
<evidence type="ECO:0000256" key="6">
    <source>
        <dbReference type="ARBA" id="ARBA00023136"/>
    </source>
</evidence>
<accession>A0AAV7XLY4</accession>
<dbReference type="InterPro" id="IPR036259">
    <property type="entry name" value="MFS_trans_sf"/>
</dbReference>
<keyword evidence="5 7" id="KW-1133">Transmembrane helix</keyword>
<evidence type="ECO:0000256" key="2">
    <source>
        <dbReference type="ARBA" id="ARBA00008335"/>
    </source>
</evidence>
<dbReference type="InterPro" id="IPR005828">
    <property type="entry name" value="MFS_sugar_transport-like"/>
</dbReference>
<keyword evidence="6 7" id="KW-0472">Membrane</keyword>
<dbReference type="Proteomes" id="UP001075354">
    <property type="component" value="Chromosome 7"/>
</dbReference>
<evidence type="ECO:0000313" key="9">
    <source>
        <dbReference type="EMBL" id="KAJ1525664.1"/>
    </source>
</evidence>
<feature type="transmembrane region" description="Helical" evidence="7">
    <location>
        <begin position="45"/>
        <end position="69"/>
    </location>
</feature>
<dbReference type="PANTHER" id="PTHR23511">
    <property type="entry name" value="SYNAPTIC VESICLE GLYCOPROTEIN 2"/>
    <property type="match status" value="1"/>
</dbReference>
<feature type="transmembrane region" description="Helical" evidence="7">
    <location>
        <begin position="426"/>
        <end position="444"/>
    </location>
</feature>
<evidence type="ECO:0000256" key="4">
    <source>
        <dbReference type="ARBA" id="ARBA00022692"/>
    </source>
</evidence>
<dbReference type="PROSITE" id="PS50850">
    <property type="entry name" value="MFS"/>
    <property type="match status" value="1"/>
</dbReference>
<organism evidence="9 10">
    <name type="scientific">Megalurothrips usitatus</name>
    <name type="common">bean blossom thrips</name>
    <dbReference type="NCBI Taxonomy" id="439358"/>
    <lineage>
        <taxon>Eukaryota</taxon>
        <taxon>Metazoa</taxon>
        <taxon>Ecdysozoa</taxon>
        <taxon>Arthropoda</taxon>
        <taxon>Hexapoda</taxon>
        <taxon>Insecta</taxon>
        <taxon>Pterygota</taxon>
        <taxon>Neoptera</taxon>
        <taxon>Paraneoptera</taxon>
        <taxon>Thysanoptera</taxon>
        <taxon>Terebrantia</taxon>
        <taxon>Thripoidea</taxon>
        <taxon>Thripidae</taxon>
        <taxon>Megalurothrips</taxon>
    </lineage>
</organism>
<dbReference type="InterPro" id="IPR020846">
    <property type="entry name" value="MFS_dom"/>
</dbReference>
<dbReference type="Pfam" id="PF07690">
    <property type="entry name" value="MFS_1"/>
    <property type="match status" value="1"/>
</dbReference>
<keyword evidence="3" id="KW-0813">Transport</keyword>
<dbReference type="AlphaFoldDB" id="A0AAV7XLY4"/>
<evidence type="ECO:0000259" key="8">
    <source>
        <dbReference type="PROSITE" id="PS50850"/>
    </source>
</evidence>
<dbReference type="EMBL" id="JAPTSV010000007">
    <property type="protein sequence ID" value="KAJ1525664.1"/>
    <property type="molecule type" value="Genomic_DNA"/>
</dbReference>
<keyword evidence="4 7" id="KW-0812">Transmembrane</keyword>
<evidence type="ECO:0000256" key="1">
    <source>
        <dbReference type="ARBA" id="ARBA00004141"/>
    </source>
</evidence>
<feature type="transmembrane region" description="Helical" evidence="7">
    <location>
        <begin position="513"/>
        <end position="532"/>
    </location>
</feature>
<keyword evidence="10" id="KW-1185">Reference proteome</keyword>
<dbReference type="InterPro" id="IPR011701">
    <property type="entry name" value="MFS"/>
</dbReference>
<name>A0AAV7XLY4_9NEOP</name>
<sequence length="541" mass="58196">MKGTASFAIDLNNGIAGEKTDKSGQDAPATYETAIVACGFGKFHYLVLLALIPMTAAQLFSSGTTAYVLPNAECDLQLDDVQKGTLNGATYLGNLVCGLIWGGVSDMFGRRKIIMWCFLVDFVISAACSFANSYWQLLVLKILAGAVIAGPNSVLYAYLAEVHDDKHRTMAIMCTGLGFQISQVVQPHISQRSSCAVLAFGLLPLDGMGIPSWRLFFLICALPSAISGLCCLWLPESPKFLMSRGRESEALQVFRNIYVTNTGHKSETYPVPPRVKRLEKPLQPVEGRSSSRLQQAASQFGPLFRKPYLFRIIIIIVIQINIMICINSLRLWTPTIFALIEEYEASPLPAEPAATTVCQMITAVMARHTVADQALNATSDAVAVASDCTAVVSGGVYVRSIVIGCVGTTSFLISGWASKRFGNRPLLLFSYPNAMLMVAGMIWASSSDVLMGLLAVFTPAVSIGLTSLSALTVNLFPTSLRGLSVSLTLTAGRAASLSGNIVLPFLLNVSCEALFIYLAACLAICSVLVWIIPKKVKGEDD</sequence>
<dbReference type="Gene3D" id="1.20.1250.20">
    <property type="entry name" value="MFS general substrate transporter like domains"/>
    <property type="match status" value="1"/>
</dbReference>
<feature type="transmembrane region" description="Helical" evidence="7">
    <location>
        <begin position="89"/>
        <end position="108"/>
    </location>
</feature>
<feature type="transmembrane region" description="Helical" evidence="7">
    <location>
        <begin position="485"/>
        <end position="507"/>
    </location>
</feature>
<reference evidence="9" key="1">
    <citation type="submission" date="2022-12" db="EMBL/GenBank/DDBJ databases">
        <title>Chromosome-level genome assembly of the bean flower thrips Megalurothrips usitatus.</title>
        <authorList>
            <person name="Ma L."/>
            <person name="Liu Q."/>
            <person name="Li H."/>
            <person name="Cai W."/>
        </authorList>
    </citation>
    <scope>NUCLEOTIDE SEQUENCE</scope>
    <source>
        <strain evidence="9">Cailab_2022a</strain>
    </source>
</reference>
<comment type="caution">
    <text evidence="9">The sequence shown here is derived from an EMBL/GenBank/DDBJ whole genome shotgun (WGS) entry which is preliminary data.</text>
</comment>
<evidence type="ECO:0000256" key="7">
    <source>
        <dbReference type="SAM" id="Phobius"/>
    </source>
</evidence>
<proteinExistence type="inferred from homology"/>